<name>A0A0W0UZ98_9GAMM</name>
<dbReference type="InterPro" id="IPR008220">
    <property type="entry name" value="HAT_MetX-like"/>
</dbReference>
<dbReference type="InterPro" id="IPR029058">
    <property type="entry name" value="AB_hydrolase_fold"/>
</dbReference>
<protein>
    <submittedName>
        <fullName evidence="3">L-serine/homoserine O-acetyltransferase</fullName>
        <ecNumber evidence="3">2.3.1.30</ecNumber>
    </submittedName>
</protein>
<dbReference type="GO" id="GO:0004414">
    <property type="term" value="F:homoserine O-acetyltransferase activity"/>
    <property type="evidence" value="ECO:0007669"/>
    <property type="project" value="TreeGrafter"/>
</dbReference>
<dbReference type="GO" id="GO:0009001">
    <property type="term" value="F:serine O-acetyltransferase activity"/>
    <property type="evidence" value="ECO:0007669"/>
    <property type="project" value="UniProtKB-EC"/>
</dbReference>
<dbReference type="GO" id="GO:0009086">
    <property type="term" value="P:methionine biosynthetic process"/>
    <property type="evidence" value="ECO:0007669"/>
    <property type="project" value="TreeGrafter"/>
</dbReference>
<gene>
    <name evidence="3" type="primary">dcsE</name>
    <name evidence="3" type="ORF">Ljam_0006</name>
</gene>
<dbReference type="OrthoDB" id="9800754at2"/>
<dbReference type="SUPFAM" id="SSF53474">
    <property type="entry name" value="alpha/beta-Hydrolases"/>
    <property type="match status" value="1"/>
</dbReference>
<dbReference type="PANTHER" id="PTHR32268">
    <property type="entry name" value="HOMOSERINE O-ACETYLTRANSFERASE"/>
    <property type="match status" value="1"/>
</dbReference>
<evidence type="ECO:0000256" key="1">
    <source>
        <dbReference type="ARBA" id="ARBA00022679"/>
    </source>
</evidence>
<keyword evidence="3" id="KW-0012">Acyltransferase</keyword>
<sequence length="331" mass="38074">MNCSTQQINLPDFKISSGETLVEPKATFTIYGDFTISKPCALIFHGFSSSSELHSWWEKFNFSEMVRHFNIICINSLSSSHGTTGPESMNPKTQKPYFDTFPEVTIQDTVDFAMHTLMHLEINHLDLVLGCSLGGMQALDMYLRYPEIAKKYISVAGVPVPYMTKLTNLAQAMLIDNARHSGSKEELESALGFSRFFFRLSCTNEKALTFLEQKCQIDKSFSSSLLDYFIQDNKRFQKEFSPYSNSIILKMIANFKLDIREPDVKFKSELTIVSIADDIFTPEENVKLTYENLLKQKHNVAYRHFMTDFGHEAWIVDGKRFYEFIKSDLYS</sequence>
<dbReference type="GO" id="GO:0009092">
    <property type="term" value="P:homoserine metabolic process"/>
    <property type="evidence" value="ECO:0007669"/>
    <property type="project" value="TreeGrafter"/>
</dbReference>
<organism evidence="3 4">
    <name type="scientific">Legionella jamestowniensis</name>
    <dbReference type="NCBI Taxonomy" id="455"/>
    <lineage>
        <taxon>Bacteria</taxon>
        <taxon>Pseudomonadati</taxon>
        <taxon>Pseudomonadota</taxon>
        <taxon>Gammaproteobacteria</taxon>
        <taxon>Legionellales</taxon>
        <taxon>Legionellaceae</taxon>
        <taxon>Legionella</taxon>
    </lineage>
</organism>
<dbReference type="EMBL" id="LNYG01000001">
    <property type="protein sequence ID" value="KTD13216.1"/>
    <property type="molecule type" value="Genomic_DNA"/>
</dbReference>
<dbReference type="STRING" id="455.Ljam_0006"/>
<feature type="domain" description="AB hydrolase-1" evidence="2">
    <location>
        <begin position="42"/>
        <end position="311"/>
    </location>
</feature>
<dbReference type="PANTHER" id="PTHR32268:SF11">
    <property type="entry name" value="HOMOSERINE O-ACETYLTRANSFERASE"/>
    <property type="match status" value="1"/>
</dbReference>
<dbReference type="Gene3D" id="3.40.50.1820">
    <property type="entry name" value="alpha/beta hydrolase"/>
    <property type="match status" value="1"/>
</dbReference>
<dbReference type="RefSeq" id="WP_058448095.1">
    <property type="nucleotide sequence ID" value="NZ_CAAAJF010000003.1"/>
</dbReference>
<comment type="caution">
    <text evidence="3">The sequence shown here is derived from an EMBL/GenBank/DDBJ whole genome shotgun (WGS) entry which is preliminary data.</text>
</comment>
<dbReference type="PATRIC" id="fig|455.5.peg.7"/>
<dbReference type="Pfam" id="PF00561">
    <property type="entry name" value="Abhydrolase_1"/>
    <property type="match status" value="1"/>
</dbReference>
<dbReference type="InterPro" id="IPR000073">
    <property type="entry name" value="AB_hydrolase_1"/>
</dbReference>
<evidence type="ECO:0000313" key="3">
    <source>
        <dbReference type="EMBL" id="KTD13216.1"/>
    </source>
</evidence>
<dbReference type="AlphaFoldDB" id="A0A0W0UZ98"/>
<evidence type="ECO:0000259" key="2">
    <source>
        <dbReference type="Pfam" id="PF00561"/>
    </source>
</evidence>
<dbReference type="EC" id="2.3.1.30" evidence="3"/>
<accession>A0A0W0UZ98</accession>
<proteinExistence type="predicted"/>
<reference evidence="3 4" key="1">
    <citation type="submission" date="2015-11" db="EMBL/GenBank/DDBJ databases">
        <title>Genomic analysis of 38 Legionella species identifies large and diverse effector repertoires.</title>
        <authorList>
            <person name="Burstein D."/>
            <person name="Amaro F."/>
            <person name="Zusman T."/>
            <person name="Lifshitz Z."/>
            <person name="Cohen O."/>
            <person name="Gilbert J.A."/>
            <person name="Pupko T."/>
            <person name="Shuman H.A."/>
            <person name="Segal G."/>
        </authorList>
    </citation>
    <scope>NUCLEOTIDE SEQUENCE [LARGE SCALE GENOMIC DNA]</scope>
    <source>
        <strain evidence="3 4">JA-26-G1-E2</strain>
    </source>
</reference>
<keyword evidence="1 3" id="KW-0808">Transferase</keyword>
<evidence type="ECO:0000313" key="4">
    <source>
        <dbReference type="Proteomes" id="UP000054715"/>
    </source>
</evidence>
<dbReference type="Proteomes" id="UP000054715">
    <property type="component" value="Unassembled WGS sequence"/>
</dbReference>